<organism evidence="3 4">
    <name type="scientific">Lentzea rhizosphaerae</name>
    <dbReference type="NCBI Taxonomy" id="2041025"/>
    <lineage>
        <taxon>Bacteria</taxon>
        <taxon>Bacillati</taxon>
        <taxon>Actinomycetota</taxon>
        <taxon>Actinomycetes</taxon>
        <taxon>Pseudonocardiales</taxon>
        <taxon>Pseudonocardiaceae</taxon>
        <taxon>Lentzea</taxon>
    </lineage>
</organism>
<protein>
    <submittedName>
        <fullName evidence="3">Twin-arginine translocation pathway signal protein</fullName>
    </submittedName>
</protein>
<dbReference type="Proteomes" id="UP001595690">
    <property type="component" value="Unassembled WGS sequence"/>
</dbReference>
<reference evidence="4" key="1">
    <citation type="journal article" date="2019" name="Int. J. Syst. Evol. Microbiol.">
        <title>The Global Catalogue of Microorganisms (GCM) 10K type strain sequencing project: providing services to taxonomists for standard genome sequencing and annotation.</title>
        <authorList>
            <consortium name="The Broad Institute Genomics Platform"/>
            <consortium name="The Broad Institute Genome Sequencing Center for Infectious Disease"/>
            <person name="Wu L."/>
            <person name="Ma J."/>
        </authorList>
    </citation>
    <scope>NUCLEOTIDE SEQUENCE [LARGE SCALE GENOMIC DNA]</scope>
    <source>
        <strain evidence="4">CGMCC 4.7405</strain>
    </source>
</reference>
<dbReference type="EMBL" id="JBHRZI010000017">
    <property type="protein sequence ID" value="MFC3894285.1"/>
    <property type="molecule type" value="Genomic_DNA"/>
</dbReference>
<evidence type="ECO:0000313" key="3">
    <source>
        <dbReference type="EMBL" id="MFC3894285.1"/>
    </source>
</evidence>
<evidence type="ECO:0000259" key="2">
    <source>
        <dbReference type="Pfam" id="PF00775"/>
    </source>
</evidence>
<dbReference type="Pfam" id="PF00775">
    <property type="entry name" value="Dioxygenase_C"/>
    <property type="match status" value="1"/>
</dbReference>
<dbReference type="SUPFAM" id="SSF49482">
    <property type="entry name" value="Aromatic compound dioxygenase"/>
    <property type="match status" value="1"/>
</dbReference>
<accession>A0ABV8BX33</accession>
<dbReference type="PANTHER" id="PTHR34315:SF1">
    <property type="entry name" value="INTRADIOL RING-CLEAVAGE DIOXYGENASES DOMAIN-CONTAINING PROTEIN-RELATED"/>
    <property type="match status" value="1"/>
</dbReference>
<comment type="caution">
    <text evidence="3">The sequence shown here is derived from an EMBL/GenBank/DDBJ whole genome shotgun (WGS) entry which is preliminary data.</text>
</comment>
<feature type="region of interest" description="Disordered" evidence="1">
    <location>
        <begin position="195"/>
        <end position="218"/>
    </location>
</feature>
<dbReference type="Gene3D" id="2.60.130.10">
    <property type="entry name" value="Aromatic compound dioxygenase"/>
    <property type="match status" value="1"/>
</dbReference>
<dbReference type="InterPro" id="IPR015889">
    <property type="entry name" value="Intradiol_dOase_core"/>
</dbReference>
<dbReference type="PANTHER" id="PTHR34315">
    <property type="match status" value="1"/>
</dbReference>
<sequence>MSGVALAVGSTGVAAAEPADCLDCVVRPEMTEGPYHVDDRLNRSDIRQDTSNGVMSEGTVFALAPRVLQVADGRCTPLKDAVVDIWHCDAAGLYSDVPREGTDGRNFLRGYQVSDRTGWARFTTVLPGWYRGRTVHIHKAGYLAVAPYAAKGAPDTTNAQDGIYSADGVGDQMLLRPARRGRGYAATFTVGLDLSDTEVGGDDGMTGPGGPGGPPPVA</sequence>
<evidence type="ECO:0000256" key="1">
    <source>
        <dbReference type="SAM" id="MobiDB-lite"/>
    </source>
</evidence>
<keyword evidence="4" id="KW-1185">Reference proteome</keyword>
<gene>
    <name evidence="3" type="ORF">ACFOWZ_22630</name>
</gene>
<feature type="domain" description="Intradiol ring-cleavage dioxygenases" evidence="2">
    <location>
        <begin position="32"/>
        <end position="134"/>
    </location>
</feature>
<evidence type="ECO:0000313" key="4">
    <source>
        <dbReference type="Proteomes" id="UP001595690"/>
    </source>
</evidence>
<name>A0ABV8BX33_9PSEU</name>
<proteinExistence type="predicted"/>
<dbReference type="RefSeq" id="WP_382375543.1">
    <property type="nucleotide sequence ID" value="NZ_JBHRZI010000017.1"/>
</dbReference>
<dbReference type="InterPro" id="IPR000627">
    <property type="entry name" value="Intradiol_dOase_C"/>
</dbReference>